<dbReference type="AlphaFoldDB" id="S5ADA2"/>
<dbReference type="HOGENOM" id="CLU_043393_0_0_6"/>
<dbReference type="InterPro" id="IPR049349">
    <property type="entry name" value="DUF2264_N"/>
</dbReference>
<dbReference type="EMBL" id="CP004846">
    <property type="protein sequence ID" value="AGP77740.1"/>
    <property type="molecule type" value="Genomic_DNA"/>
</dbReference>
<accession>S5ADA2</accession>
<dbReference type="PATRIC" id="fig|1300253.3.peg.1743"/>
<dbReference type="Proteomes" id="UP000014909">
    <property type="component" value="Chromosome"/>
</dbReference>
<dbReference type="PANTHER" id="PTHR35339">
    <property type="entry name" value="LINALOOL DEHYDRATASE_ISOMERASE DOMAIN-CONTAINING PROTEIN"/>
    <property type="match status" value="1"/>
</dbReference>
<reference evidence="2 3" key="1">
    <citation type="journal article" date="2013" name="Genome Biol. Evol.">
        <title>Genomic Diversity of "Deep Ecotype" Alteromonas macleodii Isolates: Evidence for Pan-Mediterranean Clonal Frames.</title>
        <authorList>
            <person name="Lopez-Perez M."/>
            <person name="Gonzaga A."/>
            <person name="Rodriguez-Valera F."/>
        </authorList>
    </citation>
    <scope>NUCLEOTIDE SEQUENCE [LARGE SCALE GENOMIC DNA]</scope>
    <source>
        <strain evidence="3">'English Channel 615'</strain>
    </source>
</reference>
<organism evidence="2 3">
    <name type="scientific">Alteromonas mediterranea 615</name>
    <dbReference type="NCBI Taxonomy" id="1300253"/>
    <lineage>
        <taxon>Bacteria</taxon>
        <taxon>Pseudomonadati</taxon>
        <taxon>Pseudomonadota</taxon>
        <taxon>Gammaproteobacteria</taxon>
        <taxon>Alteromonadales</taxon>
        <taxon>Alteromonadaceae</taxon>
        <taxon>Alteromonas/Salinimonas group</taxon>
        <taxon>Alteromonas</taxon>
    </lineage>
</organism>
<evidence type="ECO:0000313" key="3">
    <source>
        <dbReference type="Proteomes" id="UP000014909"/>
    </source>
</evidence>
<name>S5ADA2_9ALTE</name>
<gene>
    <name evidence="2" type="ORF">I633_08380</name>
</gene>
<dbReference type="Pfam" id="PF10022">
    <property type="entry name" value="DUF2264"/>
    <property type="match status" value="1"/>
</dbReference>
<sequence>MTVARLKLSVKRFYDAQVYKSKIPTFPRDKDLKLQSTYCSDQAFEDRVAHLITYFVDSWVRSTSLDCTRAYFKGAFSYNDRDIDAIEGTTRFLPFIASVLMNPNFNLSNIEKEKGRSLEDMFISALVNGTDPLLKGYWGKVEDYSQLICEGADVALALWIARDKVMERLSKLQKQNLFDWLRQCTLKKIVDNNWHLFRQTILLILSKLNEGEDLDSSSYDRIKSFYVGDGWFSDGVGKNFDFYNAWGFHYSLFWLTEIDKDFDREFISTANFKFCQSYQKLFTLNGFPIFGRSHCYRTAATSPLIASILLNNNAVEAGTVKRIFDQLWKFIITNGGVANGVLTQGYLKQDLRFLDEYSGPASSLWGLRSLILLLQMKDDKELVLIQDSPLAIEIGDYKEEINSIGLQIRGYKNKETVEVEWLERSTVPKSIEPYSRKARLKEFLSQRPQRPKNSSYKEKLKIYSSTYPFIED</sequence>
<dbReference type="KEGG" id="amh:I633_08380"/>
<proteinExistence type="predicted"/>
<dbReference type="PANTHER" id="PTHR35339:SF4">
    <property type="entry name" value="LINALOOL DEHYDRATASE_ISOMERASE DOMAIN-CONTAINING PROTEIN"/>
    <property type="match status" value="1"/>
</dbReference>
<evidence type="ECO:0000259" key="1">
    <source>
        <dbReference type="Pfam" id="PF10022"/>
    </source>
</evidence>
<dbReference type="BioCyc" id="AMAC1300253:G12YX-1346-MONOMER"/>
<dbReference type="InterPro" id="IPR016624">
    <property type="entry name" value="UCP014753"/>
</dbReference>
<feature type="domain" description="DUF2264" evidence="1">
    <location>
        <begin position="48"/>
        <end position="379"/>
    </location>
</feature>
<evidence type="ECO:0000313" key="2">
    <source>
        <dbReference type="EMBL" id="AGP77740.1"/>
    </source>
</evidence>
<protein>
    <recommendedName>
        <fullName evidence="1">DUF2264 domain-containing protein</fullName>
    </recommendedName>
</protein>